<reference evidence="1" key="1">
    <citation type="submission" date="2015-09" db="EMBL/GenBank/DDBJ databases">
        <title>De novo assembly of Pectinophora gossypiella (Pink Bollworm) gut transcriptome.</title>
        <authorList>
            <person name="Tassone E.E."/>
        </authorList>
    </citation>
    <scope>NUCLEOTIDE SEQUENCE</scope>
</reference>
<protein>
    <recommendedName>
        <fullName evidence="2">PiggyBac transposable element-derived protein domain-containing protein</fullName>
    </recommendedName>
</protein>
<proteinExistence type="predicted"/>
<accession>A0A1E1WP57</accession>
<gene>
    <name evidence="1" type="ORF">g.16506</name>
</gene>
<sequence>WLQKTDVHRQVLDFDLKDQKLSMHLLESKRRLEWYIKVFRRLFNVSVLNAYVIHSKNIGQRKLTHRKFWYQLAEELCQRFGVDVVPRNPGNINRLNVSLG</sequence>
<dbReference type="OrthoDB" id="75807at2759"/>
<feature type="non-terminal residue" evidence="1">
    <location>
        <position position="1"/>
    </location>
</feature>
<evidence type="ECO:0008006" key="2">
    <source>
        <dbReference type="Google" id="ProtNLM"/>
    </source>
</evidence>
<dbReference type="EMBL" id="GDQN01002282">
    <property type="protein sequence ID" value="JAT88772.1"/>
    <property type="molecule type" value="Transcribed_RNA"/>
</dbReference>
<dbReference type="AlphaFoldDB" id="A0A1E1WP57"/>
<evidence type="ECO:0000313" key="1">
    <source>
        <dbReference type="EMBL" id="JAT88772.1"/>
    </source>
</evidence>
<feature type="non-terminal residue" evidence="1">
    <location>
        <position position="100"/>
    </location>
</feature>
<organism evidence="1">
    <name type="scientific">Pectinophora gossypiella</name>
    <name type="common">Cotton pink bollworm</name>
    <name type="synonym">Depressaria gossypiella</name>
    <dbReference type="NCBI Taxonomy" id="13191"/>
    <lineage>
        <taxon>Eukaryota</taxon>
        <taxon>Metazoa</taxon>
        <taxon>Ecdysozoa</taxon>
        <taxon>Arthropoda</taxon>
        <taxon>Hexapoda</taxon>
        <taxon>Insecta</taxon>
        <taxon>Pterygota</taxon>
        <taxon>Neoptera</taxon>
        <taxon>Endopterygota</taxon>
        <taxon>Lepidoptera</taxon>
        <taxon>Glossata</taxon>
        <taxon>Ditrysia</taxon>
        <taxon>Gelechioidea</taxon>
        <taxon>Gelechiidae</taxon>
        <taxon>Apatetrinae</taxon>
        <taxon>Pectinophora</taxon>
    </lineage>
</organism>
<name>A0A1E1WP57_PECGO</name>